<dbReference type="InterPro" id="IPR010982">
    <property type="entry name" value="Lambda_DNA-bd_dom_sf"/>
</dbReference>
<keyword evidence="3" id="KW-1185">Reference proteome</keyword>
<evidence type="ECO:0000259" key="1">
    <source>
        <dbReference type="Pfam" id="PF13185"/>
    </source>
</evidence>
<evidence type="ECO:0000313" key="3">
    <source>
        <dbReference type="Proteomes" id="UP000248806"/>
    </source>
</evidence>
<dbReference type="InterPro" id="IPR003018">
    <property type="entry name" value="GAF"/>
</dbReference>
<dbReference type="EMBL" id="QKUF01000007">
    <property type="protein sequence ID" value="PZW30491.1"/>
    <property type="molecule type" value="Genomic_DNA"/>
</dbReference>
<comment type="caution">
    <text evidence="2">The sequence shown here is derived from an EMBL/GenBank/DDBJ whole genome shotgun (WGS) entry which is preliminary data.</text>
</comment>
<sequence>MGTSLQPWMKVLQGGIKSPAERRRLAQALHVAPMTLTRWANGESQPNRQHLARLAQVAGSSYRQDLLSALQAQYPDFQNWLMEGVSSTIPSAFFARVLRERTMTTESLIFWRLSELILEQALEQLDPQKAGMAVRLILCMPPREDGNVWSLRQCLGRGVHPWNTNLEHEVLFLGYESLSGYAIHSGQLRYDNDLRVSNRLFPAIRDKYEVSAAAYPLRFEGNIAGCLLASSHVAQHFNETRLALLATFGDLLSLALTRREDFYPPSRIALKVMPEPARQEGPISTFRQRVTRIYQRAAAQHQAITAEEAEMEAWKEIEYELLTLP</sequence>
<dbReference type="Gene3D" id="3.30.450.40">
    <property type="match status" value="1"/>
</dbReference>
<evidence type="ECO:0000313" key="2">
    <source>
        <dbReference type="EMBL" id="PZW30491.1"/>
    </source>
</evidence>
<dbReference type="Proteomes" id="UP000248806">
    <property type="component" value="Unassembled WGS sequence"/>
</dbReference>
<organism evidence="2 3">
    <name type="scientific">Thermosporothrix hazakensis</name>
    <dbReference type="NCBI Taxonomy" id="644383"/>
    <lineage>
        <taxon>Bacteria</taxon>
        <taxon>Bacillati</taxon>
        <taxon>Chloroflexota</taxon>
        <taxon>Ktedonobacteria</taxon>
        <taxon>Ktedonobacterales</taxon>
        <taxon>Thermosporotrichaceae</taxon>
        <taxon>Thermosporothrix</taxon>
    </lineage>
</organism>
<dbReference type="SUPFAM" id="SSF55781">
    <property type="entry name" value="GAF domain-like"/>
    <property type="match status" value="1"/>
</dbReference>
<proteinExistence type="predicted"/>
<protein>
    <submittedName>
        <fullName evidence="2">GAF domain-containing protein</fullName>
    </submittedName>
</protein>
<dbReference type="SUPFAM" id="SSF47413">
    <property type="entry name" value="lambda repressor-like DNA-binding domains"/>
    <property type="match status" value="1"/>
</dbReference>
<name>A0A326UB20_THEHA</name>
<dbReference type="Pfam" id="PF13185">
    <property type="entry name" value="GAF_2"/>
    <property type="match status" value="1"/>
</dbReference>
<reference evidence="2 3" key="1">
    <citation type="submission" date="2018-06" db="EMBL/GenBank/DDBJ databases">
        <title>Genomic Encyclopedia of Archaeal and Bacterial Type Strains, Phase II (KMG-II): from individual species to whole genera.</title>
        <authorList>
            <person name="Goeker M."/>
        </authorList>
    </citation>
    <scope>NUCLEOTIDE SEQUENCE [LARGE SCALE GENOMIC DNA]</scope>
    <source>
        <strain evidence="2 3">ATCC BAA-1881</strain>
    </source>
</reference>
<dbReference type="OrthoDB" id="145547at2"/>
<feature type="domain" description="GAF" evidence="1">
    <location>
        <begin position="115"/>
        <end position="256"/>
    </location>
</feature>
<gene>
    <name evidence="2" type="ORF">EI42_02462</name>
</gene>
<dbReference type="InterPro" id="IPR001387">
    <property type="entry name" value="Cro/C1-type_HTH"/>
</dbReference>
<dbReference type="GO" id="GO:0003677">
    <property type="term" value="F:DNA binding"/>
    <property type="evidence" value="ECO:0007669"/>
    <property type="project" value="InterPro"/>
</dbReference>
<accession>A0A326UB20</accession>
<dbReference type="AlphaFoldDB" id="A0A326UB20"/>
<dbReference type="InterPro" id="IPR029016">
    <property type="entry name" value="GAF-like_dom_sf"/>
</dbReference>
<dbReference type="RefSeq" id="WP_111322254.1">
    <property type="nucleotide sequence ID" value="NZ_BIFX01000001.1"/>
</dbReference>
<dbReference type="CDD" id="cd00093">
    <property type="entry name" value="HTH_XRE"/>
    <property type="match status" value="1"/>
</dbReference>